<sequence>MNPIVLTAALTGLFCAMFAGLVDIVTDALAMWQVMILGAVSGFCGSLFAQIVLRRTK</sequence>
<dbReference type="Proteomes" id="UP000553766">
    <property type="component" value="Unassembled WGS sequence"/>
</dbReference>
<comment type="caution">
    <text evidence="2">The sequence shown here is derived from an EMBL/GenBank/DDBJ whole genome shotgun (WGS) entry which is preliminary data.</text>
</comment>
<accession>A0A840WMD8</accession>
<reference evidence="2 3" key="1">
    <citation type="submission" date="2020-08" db="EMBL/GenBank/DDBJ databases">
        <title>Genomic Encyclopedia of Type Strains, Phase IV (KMG-IV): sequencing the most valuable type-strain genomes for metagenomic binning, comparative biology and taxonomic classification.</title>
        <authorList>
            <person name="Goeker M."/>
        </authorList>
    </citation>
    <scope>NUCLEOTIDE SEQUENCE [LARGE SCALE GENOMIC DNA]</scope>
    <source>
        <strain evidence="2 3">DSM 103377</strain>
    </source>
</reference>
<evidence type="ECO:0000256" key="1">
    <source>
        <dbReference type="SAM" id="Phobius"/>
    </source>
</evidence>
<dbReference type="EMBL" id="JACIJS010000002">
    <property type="protein sequence ID" value="MBB5514822.1"/>
    <property type="molecule type" value="Genomic_DNA"/>
</dbReference>
<keyword evidence="1" id="KW-0812">Transmembrane</keyword>
<feature type="transmembrane region" description="Helical" evidence="1">
    <location>
        <begin position="30"/>
        <end position="53"/>
    </location>
</feature>
<organism evidence="2 3">
    <name type="scientific">Rubricella aquisinus</name>
    <dbReference type="NCBI Taxonomy" id="2028108"/>
    <lineage>
        <taxon>Bacteria</taxon>
        <taxon>Pseudomonadati</taxon>
        <taxon>Pseudomonadota</taxon>
        <taxon>Alphaproteobacteria</taxon>
        <taxon>Rhodobacterales</taxon>
        <taxon>Paracoccaceae</taxon>
        <taxon>Rubricella</taxon>
    </lineage>
</organism>
<evidence type="ECO:0000313" key="3">
    <source>
        <dbReference type="Proteomes" id="UP000553766"/>
    </source>
</evidence>
<keyword evidence="1" id="KW-1133">Transmembrane helix</keyword>
<keyword evidence="1" id="KW-0472">Membrane</keyword>
<name>A0A840WMD8_9RHOB</name>
<protein>
    <submittedName>
        <fullName evidence="2">Uncharacterized protein</fullName>
    </submittedName>
</protein>
<gene>
    <name evidence="2" type="ORF">FHS89_000828</name>
</gene>
<dbReference type="AlphaFoldDB" id="A0A840WMD8"/>
<evidence type="ECO:0000313" key="2">
    <source>
        <dbReference type="EMBL" id="MBB5514822.1"/>
    </source>
</evidence>
<dbReference type="RefSeq" id="WP_184008821.1">
    <property type="nucleotide sequence ID" value="NZ_JACIJS010000002.1"/>
</dbReference>
<proteinExistence type="predicted"/>
<keyword evidence="3" id="KW-1185">Reference proteome</keyword>